<dbReference type="PROSITE" id="PS50119">
    <property type="entry name" value="ZF_BBOX"/>
    <property type="match status" value="1"/>
</dbReference>
<keyword evidence="1" id="KW-0863">Zinc-finger</keyword>
<dbReference type="InterPro" id="IPR047153">
    <property type="entry name" value="TRIM45/56/19-like"/>
</dbReference>
<feature type="domain" description="B box-type" evidence="2">
    <location>
        <begin position="6"/>
        <end position="53"/>
    </location>
</feature>
<protein>
    <recommendedName>
        <fullName evidence="2">B box-type domain-containing protein</fullName>
    </recommendedName>
</protein>
<name>A0A6J7ZYG6_MYTCO</name>
<dbReference type="InterPro" id="IPR011044">
    <property type="entry name" value="Quino_amine_DH_bsu"/>
</dbReference>
<dbReference type="PANTHER" id="PTHR25462">
    <property type="entry name" value="BONUS, ISOFORM C-RELATED"/>
    <property type="match status" value="1"/>
</dbReference>
<dbReference type="InterPro" id="IPR011042">
    <property type="entry name" value="6-blade_b-propeller_TolB-like"/>
</dbReference>
<dbReference type="EMBL" id="CACVKT020000326">
    <property type="protein sequence ID" value="CAC5358234.1"/>
    <property type="molecule type" value="Genomic_DNA"/>
</dbReference>
<dbReference type="AlphaFoldDB" id="A0A6J7ZYG6"/>
<dbReference type="Proteomes" id="UP000507470">
    <property type="component" value="Unassembled WGS sequence"/>
</dbReference>
<keyword evidence="1" id="KW-0479">Metal-binding</keyword>
<accession>A0A6J7ZYG6</accession>
<proteinExistence type="predicted"/>
<dbReference type="PANTHER" id="PTHR25462:SF296">
    <property type="entry name" value="MEIOTIC P26, ISOFORM F"/>
    <property type="match status" value="1"/>
</dbReference>
<evidence type="ECO:0000259" key="2">
    <source>
        <dbReference type="PROSITE" id="PS50119"/>
    </source>
</evidence>
<dbReference type="OrthoDB" id="6091095at2759"/>
<dbReference type="SUPFAM" id="SSF57845">
    <property type="entry name" value="B-box zinc-binding domain"/>
    <property type="match status" value="1"/>
</dbReference>
<dbReference type="Gene3D" id="2.120.10.30">
    <property type="entry name" value="TolB, C-terminal domain"/>
    <property type="match status" value="1"/>
</dbReference>
<keyword evidence="1" id="KW-0862">Zinc</keyword>
<keyword evidence="4" id="KW-1185">Reference proteome</keyword>
<sequence>MATSDPSCDICLNLHVTKSATVWCSECEEAICEECEQRHRIQKATKYHKTIKIEDYQELPIYIANIKLECEDHNQKLDFYCSIHDEPCCTRCVSEKHKDCRELKPLPEVAEGVKSSAAFSDLEDRVKDMSQVIGQLIEEKLYHQSNLEVQSKTIISEVDRVRKAINKHLNSIQNELLISIATTKGQQSENIDNLVGKLSKMKTNVAEIASGLEKTKQHASDYQTFLGVRKWIPEIENQERDVISIESDQGMADVDLQLTMNKILDKIEKNISEFGRLEIYFSPPKKFVLRKEKQGQILLIPSPRCFSKIKLSKIRSFDIQKAECKGDENGLITGCEMFEDNRIVLIDKRNNRLVIHREGFFIKQIRFDDTPLDVTIIDSNTVAVTFVEKKIISMVDVISSKILKTIPVVNKCFGICSFSGKLVVSLNDKIMKILALSGNVVSIVSIKDNATYCSVMNDKIYYAAQARGVIYCCDLNGSVLWEFSCRKSDHPQGIAHDASGNVFVSCENANKVIVIDFNGKESRVLLTSDDGLTKPRAVHYNRKTDILLVCNKLGRSFMYKVQNIN</sequence>
<organism evidence="3 4">
    <name type="scientific">Mytilus coruscus</name>
    <name type="common">Sea mussel</name>
    <dbReference type="NCBI Taxonomy" id="42192"/>
    <lineage>
        <taxon>Eukaryota</taxon>
        <taxon>Metazoa</taxon>
        <taxon>Spiralia</taxon>
        <taxon>Lophotrochozoa</taxon>
        <taxon>Mollusca</taxon>
        <taxon>Bivalvia</taxon>
        <taxon>Autobranchia</taxon>
        <taxon>Pteriomorphia</taxon>
        <taxon>Mytilida</taxon>
        <taxon>Mytiloidea</taxon>
        <taxon>Mytilidae</taxon>
        <taxon>Mytilinae</taxon>
        <taxon>Mytilus</taxon>
    </lineage>
</organism>
<evidence type="ECO:0000313" key="4">
    <source>
        <dbReference type="Proteomes" id="UP000507470"/>
    </source>
</evidence>
<evidence type="ECO:0000256" key="1">
    <source>
        <dbReference type="PROSITE-ProRule" id="PRU00024"/>
    </source>
</evidence>
<dbReference type="GO" id="GO:0008270">
    <property type="term" value="F:zinc ion binding"/>
    <property type="evidence" value="ECO:0007669"/>
    <property type="project" value="UniProtKB-KW"/>
</dbReference>
<reference evidence="3 4" key="1">
    <citation type="submission" date="2020-06" db="EMBL/GenBank/DDBJ databases">
        <authorList>
            <person name="Li R."/>
            <person name="Bekaert M."/>
        </authorList>
    </citation>
    <scope>NUCLEOTIDE SEQUENCE [LARGE SCALE GENOMIC DNA]</scope>
    <source>
        <strain evidence="4">wild</strain>
    </source>
</reference>
<dbReference type="InterPro" id="IPR000315">
    <property type="entry name" value="Znf_B-box"/>
</dbReference>
<evidence type="ECO:0000313" key="3">
    <source>
        <dbReference type="EMBL" id="CAC5358234.1"/>
    </source>
</evidence>
<dbReference type="Gene3D" id="3.30.160.60">
    <property type="entry name" value="Classic Zinc Finger"/>
    <property type="match status" value="1"/>
</dbReference>
<dbReference type="GO" id="GO:0061630">
    <property type="term" value="F:ubiquitin protein ligase activity"/>
    <property type="evidence" value="ECO:0007669"/>
    <property type="project" value="TreeGrafter"/>
</dbReference>
<gene>
    <name evidence="3" type="ORF">MCOR_1571</name>
</gene>
<dbReference type="SUPFAM" id="SSF50969">
    <property type="entry name" value="YVTN repeat-like/Quinoprotein amine dehydrogenase"/>
    <property type="match status" value="1"/>
</dbReference>